<dbReference type="PANTHER" id="PTHR43265:SF1">
    <property type="entry name" value="ESTERASE ESTD"/>
    <property type="match status" value="1"/>
</dbReference>
<dbReference type="InterPro" id="IPR053145">
    <property type="entry name" value="AB_hydrolase_Est10"/>
</dbReference>
<keyword evidence="3" id="KW-0378">Hydrolase</keyword>
<sequence length="453" mass="47843">MPFLPRTREAEVPLMSRLAALPLILSTLILAGSAVGAADKPAPTAGASDQITETLLSAMKAQNYSAAFGMFDATMRSAVSEEKLRTVWSAQLGTFGPLVSWRITQSAQAQGLDVRIALLKFDHGELQATVAIHPDTQEVAGFVIKPVPSPAKPAPPALYVHPSDFRAVDVSVGTAPFVLGGTLTVPVGLGPFPGVVLLHGSGPQDRDETIGASKVFKDLAEGLASRGIEVLRYDKRTFVYGPQLGDSISVDDEVTVDAVAAVAALRARPEIDPQRVFVIGHSLGALLAPEVAVRSEHVAGVVLLAPPGRALWDVALSQMRYVGAPPKDIAEAERKVAQIKDGTLGAERFLGAPQSYWKDLAAHDGIAMAKKLAKPILLLRGGRDYQVIEEDLEAWRRGLAGTPNVEIVTLTGLNHLFISGSGRPGPGEYGKPDHVDGSVIDKLAAFIAPGKAE</sequence>
<feature type="domain" description="DUF3887" evidence="2">
    <location>
        <begin position="53"/>
        <end position="136"/>
    </location>
</feature>
<reference evidence="3 4" key="1">
    <citation type="journal article" date="2019" name="Nat. Microbiol.">
        <title>Mediterranean grassland soil C-N compound turnover is dependent on rainfall and depth, and is mediated by genomically divergent microorganisms.</title>
        <authorList>
            <person name="Diamond S."/>
            <person name="Andeer P.F."/>
            <person name="Li Z."/>
            <person name="Crits-Christoph A."/>
            <person name="Burstein D."/>
            <person name="Anantharaman K."/>
            <person name="Lane K.R."/>
            <person name="Thomas B.C."/>
            <person name="Pan C."/>
            <person name="Northen T.R."/>
            <person name="Banfield J.F."/>
        </authorList>
    </citation>
    <scope>NUCLEOTIDE SEQUENCE [LARGE SCALE GENOMIC DNA]</scope>
    <source>
        <strain evidence="3">WS_6</strain>
    </source>
</reference>
<dbReference type="Gene3D" id="3.10.450.590">
    <property type="match status" value="1"/>
</dbReference>
<dbReference type="AlphaFoldDB" id="A0A538SYX8"/>
<dbReference type="Pfam" id="PF12697">
    <property type="entry name" value="Abhydrolase_6"/>
    <property type="match status" value="1"/>
</dbReference>
<name>A0A538SYX8_UNCEI</name>
<evidence type="ECO:0000313" key="3">
    <source>
        <dbReference type="EMBL" id="TMQ56581.1"/>
    </source>
</evidence>
<dbReference type="SUPFAM" id="SSF53474">
    <property type="entry name" value="alpha/beta-Hydrolases"/>
    <property type="match status" value="1"/>
</dbReference>
<dbReference type="EMBL" id="VBOW01000091">
    <property type="protein sequence ID" value="TMQ56581.1"/>
    <property type="molecule type" value="Genomic_DNA"/>
</dbReference>
<evidence type="ECO:0000259" key="1">
    <source>
        <dbReference type="Pfam" id="PF12697"/>
    </source>
</evidence>
<comment type="caution">
    <text evidence="3">The sequence shown here is derived from an EMBL/GenBank/DDBJ whole genome shotgun (WGS) entry which is preliminary data.</text>
</comment>
<evidence type="ECO:0000313" key="4">
    <source>
        <dbReference type="Proteomes" id="UP000316852"/>
    </source>
</evidence>
<dbReference type="PANTHER" id="PTHR43265">
    <property type="entry name" value="ESTERASE ESTD"/>
    <property type="match status" value="1"/>
</dbReference>
<dbReference type="Pfam" id="PF13026">
    <property type="entry name" value="DUF3887"/>
    <property type="match status" value="1"/>
</dbReference>
<proteinExistence type="predicted"/>
<evidence type="ECO:0000259" key="2">
    <source>
        <dbReference type="Pfam" id="PF13026"/>
    </source>
</evidence>
<feature type="domain" description="AB hydrolase-1" evidence="1">
    <location>
        <begin position="195"/>
        <end position="417"/>
    </location>
</feature>
<dbReference type="Gene3D" id="3.40.50.1820">
    <property type="entry name" value="alpha/beta hydrolase"/>
    <property type="match status" value="1"/>
</dbReference>
<dbReference type="InterPro" id="IPR029058">
    <property type="entry name" value="AB_hydrolase_fold"/>
</dbReference>
<gene>
    <name evidence="3" type="ORF">E6K76_12410</name>
</gene>
<dbReference type="InterPro" id="IPR000073">
    <property type="entry name" value="AB_hydrolase_1"/>
</dbReference>
<protein>
    <submittedName>
        <fullName evidence="3">Alpha/beta fold hydrolase</fullName>
    </submittedName>
</protein>
<dbReference type="GO" id="GO:0052689">
    <property type="term" value="F:carboxylic ester hydrolase activity"/>
    <property type="evidence" value="ECO:0007669"/>
    <property type="project" value="TreeGrafter"/>
</dbReference>
<dbReference type="InterPro" id="IPR024981">
    <property type="entry name" value="DUF3887"/>
</dbReference>
<dbReference type="Proteomes" id="UP000316852">
    <property type="component" value="Unassembled WGS sequence"/>
</dbReference>
<accession>A0A538SYX8</accession>
<organism evidence="3 4">
    <name type="scientific">Eiseniibacteriota bacterium</name>
    <dbReference type="NCBI Taxonomy" id="2212470"/>
    <lineage>
        <taxon>Bacteria</taxon>
        <taxon>Candidatus Eiseniibacteriota</taxon>
    </lineage>
</organism>